<sequence>MKNALYDKEVTCPLCKNIFRTKKVRTSSTRIEKRDTDFCTYYTSENPMFYGVFVCPMCGYAAMESTFHEINGAGKKAIEENITRRWTQRSFGGERTIQEAIEAYKLALLCGQLINQKKGVIGNICLRIAWLYRYANDPKETDFLKHAVRCFEQAFVSEPLPIGNLDEVTLMYLIGEIHRLIGNYEEAIEWFSKAVGNPAIKTKKKIDTLAREQWRLAKESFKNKKNQEQAG</sequence>
<dbReference type="InterPro" id="IPR018708">
    <property type="entry name" value="DUF2225"/>
</dbReference>
<dbReference type="STRING" id="520762.AN619_00890"/>
<organism evidence="1 2">
    <name type="scientific">Thermotalea metallivorans</name>
    <dbReference type="NCBI Taxonomy" id="520762"/>
    <lineage>
        <taxon>Bacteria</taxon>
        <taxon>Bacillati</taxon>
        <taxon>Bacillota</taxon>
        <taxon>Clostridia</taxon>
        <taxon>Peptostreptococcales</taxon>
        <taxon>Thermotaleaceae</taxon>
        <taxon>Thermotalea</taxon>
    </lineage>
</organism>
<dbReference type="InterPro" id="IPR011990">
    <property type="entry name" value="TPR-like_helical_dom_sf"/>
</dbReference>
<dbReference type="AlphaFoldDB" id="A0A140LEF5"/>
<dbReference type="Pfam" id="PF09986">
    <property type="entry name" value="DUF2225"/>
    <property type="match status" value="1"/>
</dbReference>
<dbReference type="OrthoDB" id="9780343at2"/>
<evidence type="ECO:0008006" key="3">
    <source>
        <dbReference type="Google" id="ProtNLM"/>
    </source>
</evidence>
<dbReference type="SUPFAM" id="SSF81901">
    <property type="entry name" value="HCP-like"/>
    <property type="match status" value="1"/>
</dbReference>
<gene>
    <name evidence="1" type="ORF">AN619_00890</name>
</gene>
<protein>
    <recommendedName>
        <fullName evidence="3">DUF2225 domain-containing protein</fullName>
    </recommendedName>
</protein>
<proteinExistence type="predicted"/>
<dbReference type="RefSeq" id="WP_068553973.1">
    <property type="nucleotide sequence ID" value="NZ_LOEE01000003.1"/>
</dbReference>
<evidence type="ECO:0000313" key="2">
    <source>
        <dbReference type="Proteomes" id="UP000070456"/>
    </source>
</evidence>
<name>A0A140LEF5_9FIRM</name>
<keyword evidence="2" id="KW-1185">Reference proteome</keyword>
<reference evidence="1 2" key="1">
    <citation type="submission" date="2015-12" db="EMBL/GenBank/DDBJ databases">
        <title>Draft genome sequence of the thermoanaerobe Thermotalea metallivorans, an isolate from the runoff channel of the Great Artesian Basin, Australia.</title>
        <authorList>
            <person name="Patel B.K."/>
        </authorList>
    </citation>
    <scope>NUCLEOTIDE SEQUENCE [LARGE SCALE GENOMIC DNA]</scope>
    <source>
        <strain evidence="1 2">B2-1</strain>
    </source>
</reference>
<dbReference type="Proteomes" id="UP000070456">
    <property type="component" value="Unassembled WGS sequence"/>
</dbReference>
<comment type="caution">
    <text evidence="1">The sequence shown here is derived from an EMBL/GenBank/DDBJ whole genome shotgun (WGS) entry which is preliminary data.</text>
</comment>
<dbReference type="Gene3D" id="1.25.40.10">
    <property type="entry name" value="Tetratricopeptide repeat domain"/>
    <property type="match status" value="1"/>
</dbReference>
<dbReference type="EMBL" id="LOEE01000003">
    <property type="protein sequence ID" value="KXG78930.1"/>
    <property type="molecule type" value="Genomic_DNA"/>
</dbReference>
<accession>A0A140LEF5</accession>
<evidence type="ECO:0000313" key="1">
    <source>
        <dbReference type="EMBL" id="KXG78930.1"/>
    </source>
</evidence>